<evidence type="ECO:0000313" key="2">
    <source>
        <dbReference type="EMBL" id="KAH9371543.1"/>
    </source>
</evidence>
<dbReference type="VEuPathDB" id="VectorBase:HLOH_061244"/>
<comment type="caution">
    <text evidence="2">The sequence shown here is derived from an EMBL/GenBank/DDBJ whole genome shotgun (WGS) entry which is preliminary data.</text>
</comment>
<accession>A0A9J6G9M1</accession>
<gene>
    <name evidence="2" type="ORF">HPB48_010510</name>
</gene>
<proteinExistence type="predicted"/>
<keyword evidence="1" id="KW-0732">Signal</keyword>
<dbReference type="AlphaFoldDB" id="A0A9J6G9M1"/>
<dbReference type="EMBL" id="JABSTR010000005">
    <property type="protein sequence ID" value="KAH9371543.1"/>
    <property type="molecule type" value="Genomic_DNA"/>
</dbReference>
<name>A0A9J6G9M1_HAELO</name>
<organism evidence="2 3">
    <name type="scientific">Haemaphysalis longicornis</name>
    <name type="common">Bush tick</name>
    <dbReference type="NCBI Taxonomy" id="44386"/>
    <lineage>
        <taxon>Eukaryota</taxon>
        <taxon>Metazoa</taxon>
        <taxon>Ecdysozoa</taxon>
        <taxon>Arthropoda</taxon>
        <taxon>Chelicerata</taxon>
        <taxon>Arachnida</taxon>
        <taxon>Acari</taxon>
        <taxon>Parasitiformes</taxon>
        <taxon>Ixodida</taxon>
        <taxon>Ixodoidea</taxon>
        <taxon>Ixodidae</taxon>
        <taxon>Haemaphysalinae</taxon>
        <taxon>Haemaphysalis</taxon>
    </lineage>
</organism>
<feature type="chain" id="PRO_5039941534" evidence="1">
    <location>
        <begin position="27"/>
        <end position="392"/>
    </location>
</feature>
<dbReference type="Proteomes" id="UP000821853">
    <property type="component" value="Chromosome 3"/>
</dbReference>
<evidence type="ECO:0000313" key="3">
    <source>
        <dbReference type="Proteomes" id="UP000821853"/>
    </source>
</evidence>
<reference evidence="2 3" key="1">
    <citation type="journal article" date="2020" name="Cell">
        <title>Large-Scale Comparative Analyses of Tick Genomes Elucidate Their Genetic Diversity and Vector Capacities.</title>
        <authorList>
            <consortium name="Tick Genome and Microbiome Consortium (TIGMIC)"/>
            <person name="Jia N."/>
            <person name="Wang J."/>
            <person name="Shi W."/>
            <person name="Du L."/>
            <person name="Sun Y."/>
            <person name="Zhan W."/>
            <person name="Jiang J.F."/>
            <person name="Wang Q."/>
            <person name="Zhang B."/>
            <person name="Ji P."/>
            <person name="Bell-Sakyi L."/>
            <person name="Cui X.M."/>
            <person name="Yuan T.T."/>
            <person name="Jiang B.G."/>
            <person name="Yang W.F."/>
            <person name="Lam T.T."/>
            <person name="Chang Q.C."/>
            <person name="Ding S.J."/>
            <person name="Wang X.J."/>
            <person name="Zhu J.G."/>
            <person name="Ruan X.D."/>
            <person name="Zhao L."/>
            <person name="Wei J.T."/>
            <person name="Ye R.Z."/>
            <person name="Que T.C."/>
            <person name="Du C.H."/>
            <person name="Zhou Y.H."/>
            <person name="Cheng J.X."/>
            <person name="Dai P.F."/>
            <person name="Guo W.B."/>
            <person name="Han X.H."/>
            <person name="Huang E.J."/>
            <person name="Li L.F."/>
            <person name="Wei W."/>
            <person name="Gao Y.C."/>
            <person name="Liu J.Z."/>
            <person name="Shao H.Z."/>
            <person name="Wang X."/>
            <person name="Wang C.C."/>
            <person name="Yang T.C."/>
            <person name="Huo Q.B."/>
            <person name="Li W."/>
            <person name="Chen H.Y."/>
            <person name="Chen S.E."/>
            <person name="Zhou L.G."/>
            <person name="Ni X.B."/>
            <person name="Tian J.H."/>
            <person name="Sheng Y."/>
            <person name="Liu T."/>
            <person name="Pan Y.S."/>
            <person name="Xia L.Y."/>
            <person name="Li J."/>
            <person name="Zhao F."/>
            <person name="Cao W.C."/>
        </authorList>
    </citation>
    <scope>NUCLEOTIDE SEQUENCE [LARGE SCALE GENOMIC DNA]</scope>
    <source>
        <strain evidence="2">HaeL-2018</strain>
    </source>
</reference>
<protein>
    <submittedName>
        <fullName evidence="2">Uncharacterized protein</fullName>
    </submittedName>
</protein>
<sequence length="392" mass="44054">MESKVGGCVLLPLVLFLVTPILPSSASDEAPWRNILKYPVFSRFIDRLSNKGAPLDVGVPSSCFTDHAGIHDDISVFLEGLTSTFRLFTTSRGFLPRCPILLLTLQRSLQGPSARFAARNGLLSATACSASTNHHVVIFSDEFYLKDTGVQKYLLRKKMTGVIQQGAGYNFFSRTPFNQKVRSDFGRSSVVHTFTALLLQQSYRLPATIRNRTPAQLVVGLWALLAVVVGTAFRGSLTSLLRQIPLEGSPLEFTNERDIVEQGYRFCRLTYQGDEIQLDFTRLTPVKRTRRICITEENEVKYMKAARAVFLLHEPCVKKDEGYIEQLYKNDYAPLPKKLSPYLAGPSIRANSRYRDAVKNAITQAFECGLFQRQLLLDDFVRNYKACTSDAI</sequence>
<evidence type="ECO:0000256" key="1">
    <source>
        <dbReference type="SAM" id="SignalP"/>
    </source>
</evidence>
<dbReference type="OrthoDB" id="6512554at2759"/>
<feature type="signal peptide" evidence="1">
    <location>
        <begin position="1"/>
        <end position="26"/>
    </location>
</feature>
<keyword evidence="3" id="KW-1185">Reference proteome</keyword>